<dbReference type="InterPro" id="IPR014922">
    <property type="entry name" value="YdhG-like"/>
</dbReference>
<gene>
    <name evidence="2" type="ORF">SAMN04488552_2413</name>
</gene>
<protein>
    <recommendedName>
        <fullName evidence="1">YdhG-like domain-containing protein</fullName>
    </recommendedName>
</protein>
<evidence type="ECO:0000313" key="3">
    <source>
        <dbReference type="Proteomes" id="UP000198858"/>
    </source>
</evidence>
<dbReference type="Proteomes" id="UP000198858">
    <property type="component" value="Chromosome I"/>
</dbReference>
<dbReference type="EMBL" id="LT629745">
    <property type="protein sequence ID" value="SDS19574.1"/>
    <property type="molecule type" value="Genomic_DNA"/>
</dbReference>
<accession>A0A1H1Q875</accession>
<organism evidence="2 3">
    <name type="scientific">Christiangramia echinicola</name>
    <dbReference type="NCBI Taxonomy" id="279359"/>
    <lineage>
        <taxon>Bacteria</taxon>
        <taxon>Pseudomonadati</taxon>
        <taxon>Bacteroidota</taxon>
        <taxon>Flavobacteriia</taxon>
        <taxon>Flavobacteriales</taxon>
        <taxon>Flavobacteriaceae</taxon>
        <taxon>Christiangramia</taxon>
    </lineage>
</organism>
<evidence type="ECO:0000259" key="1">
    <source>
        <dbReference type="Pfam" id="PF08818"/>
    </source>
</evidence>
<dbReference type="RefSeq" id="WP_089662897.1">
    <property type="nucleotide sequence ID" value="NZ_LT629745.1"/>
</dbReference>
<dbReference type="Pfam" id="PF08818">
    <property type="entry name" value="DUF1801"/>
    <property type="match status" value="1"/>
</dbReference>
<dbReference type="STRING" id="1250231.SAMN04488552_2413"/>
<dbReference type="AlphaFoldDB" id="A0A1H1Q875"/>
<sequence>MKIEANSPEEYIEKVPQERKEAMQKLRSVILQNIPAGFEETMSYGMIGYVVPHSKYPDGYHCDPSLPLPFMNLASQKNYIAVYHSGVYANKKIHEWFIDEYKKQVGKKPDMGKSCIRLKNLDKIPYELIGELSSKITPDEWIATYENNVKNR</sequence>
<proteinExistence type="predicted"/>
<dbReference type="SUPFAM" id="SSF159888">
    <property type="entry name" value="YdhG-like"/>
    <property type="match status" value="1"/>
</dbReference>
<keyword evidence="3" id="KW-1185">Reference proteome</keyword>
<dbReference type="Gene3D" id="3.90.1150.200">
    <property type="match status" value="1"/>
</dbReference>
<reference evidence="2 3" key="1">
    <citation type="submission" date="2016-10" db="EMBL/GenBank/DDBJ databases">
        <authorList>
            <person name="Varghese N."/>
            <person name="Submissions S."/>
        </authorList>
    </citation>
    <scope>NUCLEOTIDE SEQUENCE [LARGE SCALE GENOMIC DNA]</scope>
    <source>
        <strain evidence="2 3">Mar_2010_102</strain>
    </source>
</reference>
<name>A0A1H1Q875_9FLAO</name>
<evidence type="ECO:0000313" key="2">
    <source>
        <dbReference type="EMBL" id="SDS19574.1"/>
    </source>
</evidence>
<feature type="domain" description="YdhG-like" evidence="1">
    <location>
        <begin position="19"/>
        <end position="132"/>
    </location>
</feature>